<dbReference type="RefSeq" id="WP_386708877.1">
    <property type="nucleotide sequence ID" value="NZ_JBHXIJ010000017.1"/>
</dbReference>
<dbReference type="Proteomes" id="UP001598448">
    <property type="component" value="Unassembled WGS sequence"/>
</dbReference>
<feature type="domain" description="FAD-binding" evidence="3">
    <location>
        <begin position="4"/>
        <end position="354"/>
    </location>
</feature>
<comment type="caution">
    <text evidence="4">The sequence shown here is derived from an EMBL/GenBank/DDBJ whole genome shotgun (WGS) entry which is preliminary data.</text>
</comment>
<dbReference type="EMBL" id="JBHXIJ010000017">
    <property type="protein sequence ID" value="MFD5098254.1"/>
    <property type="molecule type" value="Genomic_DNA"/>
</dbReference>
<dbReference type="InterPro" id="IPR050631">
    <property type="entry name" value="PheA/TfdB_FAD_monoxygenase"/>
</dbReference>
<evidence type="ECO:0000313" key="4">
    <source>
        <dbReference type="EMBL" id="MFD5098254.1"/>
    </source>
</evidence>
<proteinExistence type="predicted"/>
<evidence type="ECO:0000256" key="2">
    <source>
        <dbReference type="SAM" id="MobiDB-lite"/>
    </source>
</evidence>
<keyword evidence="5" id="KW-1185">Reference proteome</keyword>
<evidence type="ECO:0000256" key="1">
    <source>
        <dbReference type="ARBA" id="ARBA00023002"/>
    </source>
</evidence>
<dbReference type="Pfam" id="PF01494">
    <property type="entry name" value="FAD_binding_3"/>
    <property type="match status" value="1"/>
</dbReference>
<reference evidence="4 5" key="1">
    <citation type="submission" date="2024-09" db="EMBL/GenBank/DDBJ databases">
        <title>The Natural Products Discovery Center: Release of the First 8490 Sequenced Strains for Exploring Actinobacteria Biosynthetic Diversity.</title>
        <authorList>
            <person name="Kalkreuter E."/>
            <person name="Kautsar S.A."/>
            <person name="Yang D."/>
            <person name="Bader C.D."/>
            <person name="Teijaro C.N."/>
            <person name="Fluegel L."/>
            <person name="Davis C.M."/>
            <person name="Simpson J.R."/>
            <person name="Lauterbach L."/>
            <person name="Steele A.D."/>
            <person name="Gui C."/>
            <person name="Meng S."/>
            <person name="Li G."/>
            <person name="Viehrig K."/>
            <person name="Ye F."/>
            <person name="Su P."/>
            <person name="Kiefer A.F."/>
            <person name="Nichols A."/>
            <person name="Cepeda A.J."/>
            <person name="Yan W."/>
            <person name="Fan B."/>
            <person name="Jiang Y."/>
            <person name="Adhikari A."/>
            <person name="Zheng C.-J."/>
            <person name="Schuster L."/>
            <person name="Cowan T.M."/>
            <person name="Smanski M.J."/>
            <person name="Chevrette M.G."/>
            <person name="De Carvalho L.P.S."/>
            <person name="Shen B."/>
        </authorList>
    </citation>
    <scope>NUCLEOTIDE SEQUENCE [LARGE SCALE GENOMIC DNA]</scope>
    <source>
        <strain evidence="4 5">NPDC058348</strain>
    </source>
</reference>
<evidence type="ECO:0000313" key="5">
    <source>
        <dbReference type="Proteomes" id="UP001598448"/>
    </source>
</evidence>
<keyword evidence="1" id="KW-0560">Oxidoreductase</keyword>
<dbReference type="InterPro" id="IPR036188">
    <property type="entry name" value="FAD/NAD-bd_sf"/>
</dbReference>
<dbReference type="InterPro" id="IPR002938">
    <property type="entry name" value="FAD-bd"/>
</dbReference>
<dbReference type="SUPFAM" id="SSF51905">
    <property type="entry name" value="FAD/NAD(P)-binding domain"/>
    <property type="match status" value="1"/>
</dbReference>
<dbReference type="PRINTS" id="PR00420">
    <property type="entry name" value="RNGMNOXGNASE"/>
</dbReference>
<dbReference type="Gene3D" id="3.50.50.60">
    <property type="entry name" value="FAD/NAD(P)-binding domain"/>
    <property type="match status" value="1"/>
</dbReference>
<dbReference type="PANTHER" id="PTHR43476:SF3">
    <property type="entry name" value="FAD-BINDING MONOOXYGENASE"/>
    <property type="match status" value="1"/>
</dbReference>
<organism evidence="4 5">
    <name type="scientific">Streptomyces albidochromogenes</name>
    <dbReference type="NCBI Taxonomy" id="329524"/>
    <lineage>
        <taxon>Bacteria</taxon>
        <taxon>Bacillati</taxon>
        <taxon>Actinomycetota</taxon>
        <taxon>Actinomycetes</taxon>
        <taxon>Kitasatosporales</taxon>
        <taxon>Streptomycetaceae</taxon>
        <taxon>Streptomyces</taxon>
    </lineage>
</organism>
<name>A0ABW6FKB7_9ACTN</name>
<dbReference type="Gene3D" id="3.30.70.2450">
    <property type="match status" value="1"/>
</dbReference>
<sequence>MKSEYDVLVVGAGPVGLTTAIQLALRGRRVGVVERWPQPYPLPRAVVFDHEIARILASLGLADALPMLSEPAEDYEWRNGEGETLLRLAFDDTSHSGWPFMNIFTQPRLEAVLEERARTLPGIDILRGWEAVDLTENATSVQLTVAESAGDQPMVRDGVRQHHTVRAAYVIGCDGANSFVRSRMRTATTDLGFQYDWLVLDVIPHNQDRVWSPRNLQLCDPARPSTVVSGGPGRRRWEFMRLPDETISELNRAETAWKLLGPWDLHPGNATLERHTVYTFQARWADTWREGRLLIAGDAAHQMPPFAGQGMCSGIRDAANLTWKLDLVLSGHADEALLDTYTTERSQHLQHAIELSVHLGRVICEPDSAAAAERDAKMLADRAARRDPLAGMPPQTLTGGLLARGSDGTPAKPAGELGRQGRVRLGDRTGLFDQVVGIGLTLLSVEDPRLVLDRDVVAWCEQVGIRLLRITDDPTADGPFDVVDLDGTYLPHLARTGRKALLLRPDHYVFGAAARMDDVPALLAAFRDGLTAASPVR</sequence>
<protein>
    <submittedName>
        <fullName evidence="4">Bifunctional 3-(3-hydroxy-phenyl)propionate/3-hydroxycinnamic acid hydroxylase</fullName>
    </submittedName>
</protein>
<gene>
    <name evidence="4" type="ORF">ACFWJN_04615</name>
</gene>
<evidence type="ECO:0000259" key="3">
    <source>
        <dbReference type="Pfam" id="PF01494"/>
    </source>
</evidence>
<feature type="region of interest" description="Disordered" evidence="2">
    <location>
        <begin position="388"/>
        <end position="417"/>
    </location>
</feature>
<dbReference type="PANTHER" id="PTHR43476">
    <property type="entry name" value="3-(3-HYDROXY-PHENYL)PROPIONATE/3-HYDROXYCINNAMIC ACID HYDROXYLASE"/>
    <property type="match status" value="1"/>
</dbReference>
<dbReference type="NCBIfam" id="NF004829">
    <property type="entry name" value="PRK06183.1-3"/>
    <property type="match status" value="1"/>
</dbReference>
<accession>A0ABW6FKB7</accession>